<organism evidence="1 2">
    <name type="scientific">Seohaeicola nanhaiensis</name>
    <dbReference type="NCBI Taxonomy" id="1387282"/>
    <lineage>
        <taxon>Bacteria</taxon>
        <taxon>Pseudomonadati</taxon>
        <taxon>Pseudomonadota</taxon>
        <taxon>Alphaproteobacteria</taxon>
        <taxon>Rhodobacterales</taxon>
        <taxon>Roseobacteraceae</taxon>
        <taxon>Seohaeicola</taxon>
    </lineage>
</organism>
<dbReference type="SUPFAM" id="SSF53756">
    <property type="entry name" value="UDP-Glycosyltransferase/glycogen phosphorylase"/>
    <property type="match status" value="1"/>
</dbReference>
<dbReference type="InterPro" id="IPR038577">
    <property type="entry name" value="GT10-like_C_sf"/>
</dbReference>
<evidence type="ECO:0008006" key="3">
    <source>
        <dbReference type="Google" id="ProtNLM"/>
    </source>
</evidence>
<accession>A0ABV9KLM7</accession>
<comment type="caution">
    <text evidence="1">The sequence shown here is derived from an EMBL/GenBank/DDBJ whole genome shotgun (WGS) entry which is preliminary data.</text>
</comment>
<proteinExistence type="predicted"/>
<keyword evidence="2" id="KW-1185">Reference proteome</keyword>
<reference evidence="2" key="1">
    <citation type="journal article" date="2019" name="Int. J. Syst. Evol. Microbiol.">
        <title>The Global Catalogue of Microorganisms (GCM) 10K type strain sequencing project: providing services to taxonomists for standard genome sequencing and annotation.</title>
        <authorList>
            <consortium name="The Broad Institute Genomics Platform"/>
            <consortium name="The Broad Institute Genome Sequencing Center for Infectious Disease"/>
            <person name="Wu L."/>
            <person name="Ma J."/>
        </authorList>
    </citation>
    <scope>NUCLEOTIDE SEQUENCE [LARGE SCALE GENOMIC DNA]</scope>
    <source>
        <strain evidence="2">CGMCC 4.7283</strain>
    </source>
</reference>
<dbReference type="Gene3D" id="3.40.50.11660">
    <property type="entry name" value="Glycosyl transferase family 10, C-terminal domain"/>
    <property type="match status" value="1"/>
</dbReference>
<evidence type="ECO:0000313" key="1">
    <source>
        <dbReference type="EMBL" id="MFC4671057.1"/>
    </source>
</evidence>
<dbReference type="Proteomes" id="UP001595973">
    <property type="component" value="Unassembled WGS sequence"/>
</dbReference>
<evidence type="ECO:0000313" key="2">
    <source>
        <dbReference type="Proteomes" id="UP001595973"/>
    </source>
</evidence>
<sequence>MIRIFRTGAHAHRMPLAYPALAPLFAGRLEEVTRPEEADLWLFAHPLDLADAPAALADVWRARRPPVVILSEEPFWDTLWGRRPLCRDISIDSRGGRLPAVQLTHATSAIFRFAAIPYYLLSNHRFASAYAARFARNAALTPAEWQARFATYGADLTFMFERRPGAFHSVHWPEGDILGLCAWRTDLAEACTGPGVRRLGQSWQGGPSRFEIGNWHLDKLVRLDGSTRMLAAIENTHQPEYLTEKLFDAFACGALPLYVASPGHRAHTLGLPPASWLNLHGLSVEQAAGAIAAVRFDATFFEAYATAQAALAARFGDTGLWLAERARLAGAVMTALTEVLETHRAPA</sequence>
<gene>
    <name evidence="1" type="ORF">ACFO5X_21085</name>
</gene>
<protein>
    <recommendedName>
        <fullName evidence="3">Glycosyltransferase family 1 protein</fullName>
    </recommendedName>
</protein>
<name>A0ABV9KLM7_9RHOB</name>
<dbReference type="EMBL" id="JBHSGI010000032">
    <property type="protein sequence ID" value="MFC4671057.1"/>
    <property type="molecule type" value="Genomic_DNA"/>
</dbReference>
<dbReference type="RefSeq" id="WP_380720972.1">
    <property type="nucleotide sequence ID" value="NZ_JBHSGI010000032.1"/>
</dbReference>